<dbReference type="Gene3D" id="1.10.1740.10">
    <property type="match status" value="1"/>
</dbReference>
<keyword evidence="5" id="KW-0804">Transcription</keyword>
<evidence type="ECO:0000256" key="4">
    <source>
        <dbReference type="ARBA" id="ARBA00023125"/>
    </source>
</evidence>
<proteinExistence type="inferred from homology"/>
<evidence type="ECO:0000259" key="6">
    <source>
        <dbReference type="Pfam" id="PF04542"/>
    </source>
</evidence>
<name>A0ABN0XND1_9ACTN</name>
<dbReference type="Proteomes" id="UP001501822">
    <property type="component" value="Unassembled WGS sequence"/>
</dbReference>
<evidence type="ECO:0000259" key="7">
    <source>
        <dbReference type="Pfam" id="PF08281"/>
    </source>
</evidence>
<gene>
    <name evidence="8" type="ORF">GCM10010151_68110</name>
</gene>
<dbReference type="PANTHER" id="PTHR43133:SF8">
    <property type="entry name" value="RNA POLYMERASE SIGMA FACTOR HI_1459-RELATED"/>
    <property type="match status" value="1"/>
</dbReference>
<dbReference type="NCBIfam" id="TIGR02937">
    <property type="entry name" value="sigma70-ECF"/>
    <property type="match status" value="1"/>
</dbReference>
<keyword evidence="4" id="KW-0238">DNA-binding</keyword>
<sequence length="196" mass="21410">MTAIRAMERHLMTGDPPPAPAERFDDVFDAHFAEIHRYAAKRLGPDAASDVAAQTFLEAFRQRRRYDPARGSVRTWLYGIATKVVGRHQRAETRALRARARLGPGRDAEGHADRTDERVSAEGLRGELAGAIAALPRGQRDVLLLVALADLSHEEVAAALGISYGTVGSRLSRARTKLRKALGGTNPMLTLEEQHG</sequence>
<organism evidence="8 9">
    <name type="scientific">Actinoallomurus spadix</name>
    <dbReference type="NCBI Taxonomy" id="79912"/>
    <lineage>
        <taxon>Bacteria</taxon>
        <taxon>Bacillati</taxon>
        <taxon>Actinomycetota</taxon>
        <taxon>Actinomycetes</taxon>
        <taxon>Streptosporangiales</taxon>
        <taxon>Thermomonosporaceae</taxon>
        <taxon>Actinoallomurus</taxon>
    </lineage>
</organism>
<feature type="domain" description="RNA polymerase sigma-70 region 2" evidence="6">
    <location>
        <begin position="28"/>
        <end position="94"/>
    </location>
</feature>
<keyword evidence="3" id="KW-0731">Sigma factor</keyword>
<dbReference type="InterPro" id="IPR014284">
    <property type="entry name" value="RNA_pol_sigma-70_dom"/>
</dbReference>
<dbReference type="PANTHER" id="PTHR43133">
    <property type="entry name" value="RNA POLYMERASE ECF-TYPE SIGMA FACTO"/>
    <property type="match status" value="1"/>
</dbReference>
<accession>A0ABN0XND1</accession>
<dbReference type="InterPro" id="IPR013324">
    <property type="entry name" value="RNA_pol_sigma_r3/r4-like"/>
</dbReference>
<dbReference type="EMBL" id="BAAABM010000066">
    <property type="protein sequence ID" value="GAA0368570.1"/>
    <property type="molecule type" value="Genomic_DNA"/>
</dbReference>
<evidence type="ECO:0000313" key="8">
    <source>
        <dbReference type="EMBL" id="GAA0368570.1"/>
    </source>
</evidence>
<evidence type="ECO:0000313" key="9">
    <source>
        <dbReference type="Proteomes" id="UP001501822"/>
    </source>
</evidence>
<evidence type="ECO:0000256" key="3">
    <source>
        <dbReference type="ARBA" id="ARBA00023082"/>
    </source>
</evidence>
<evidence type="ECO:0000256" key="5">
    <source>
        <dbReference type="ARBA" id="ARBA00023163"/>
    </source>
</evidence>
<dbReference type="Gene3D" id="1.10.10.10">
    <property type="entry name" value="Winged helix-like DNA-binding domain superfamily/Winged helix DNA-binding domain"/>
    <property type="match status" value="1"/>
</dbReference>
<feature type="domain" description="RNA polymerase sigma factor 70 region 4 type 2" evidence="7">
    <location>
        <begin position="127"/>
        <end position="178"/>
    </location>
</feature>
<dbReference type="InterPro" id="IPR013249">
    <property type="entry name" value="RNA_pol_sigma70_r4_t2"/>
</dbReference>
<dbReference type="InterPro" id="IPR039425">
    <property type="entry name" value="RNA_pol_sigma-70-like"/>
</dbReference>
<evidence type="ECO:0000256" key="1">
    <source>
        <dbReference type="ARBA" id="ARBA00010641"/>
    </source>
</evidence>
<dbReference type="Pfam" id="PF08281">
    <property type="entry name" value="Sigma70_r4_2"/>
    <property type="match status" value="1"/>
</dbReference>
<comment type="similarity">
    <text evidence="1">Belongs to the sigma-70 factor family. ECF subfamily.</text>
</comment>
<keyword evidence="9" id="KW-1185">Reference proteome</keyword>
<dbReference type="Pfam" id="PF04542">
    <property type="entry name" value="Sigma70_r2"/>
    <property type="match status" value="1"/>
</dbReference>
<dbReference type="SUPFAM" id="SSF88659">
    <property type="entry name" value="Sigma3 and sigma4 domains of RNA polymerase sigma factors"/>
    <property type="match status" value="1"/>
</dbReference>
<comment type="caution">
    <text evidence="8">The sequence shown here is derived from an EMBL/GenBank/DDBJ whole genome shotgun (WGS) entry which is preliminary data.</text>
</comment>
<dbReference type="InterPro" id="IPR013325">
    <property type="entry name" value="RNA_pol_sigma_r2"/>
</dbReference>
<protein>
    <submittedName>
        <fullName evidence="8">RNA polymerase sigma factor</fullName>
    </submittedName>
</protein>
<evidence type="ECO:0000256" key="2">
    <source>
        <dbReference type="ARBA" id="ARBA00023015"/>
    </source>
</evidence>
<dbReference type="SUPFAM" id="SSF88946">
    <property type="entry name" value="Sigma2 domain of RNA polymerase sigma factors"/>
    <property type="match status" value="1"/>
</dbReference>
<reference evidence="8 9" key="1">
    <citation type="journal article" date="2019" name="Int. J. Syst. Evol. Microbiol.">
        <title>The Global Catalogue of Microorganisms (GCM) 10K type strain sequencing project: providing services to taxonomists for standard genome sequencing and annotation.</title>
        <authorList>
            <consortium name="The Broad Institute Genomics Platform"/>
            <consortium name="The Broad Institute Genome Sequencing Center for Infectious Disease"/>
            <person name="Wu L."/>
            <person name="Ma J."/>
        </authorList>
    </citation>
    <scope>NUCLEOTIDE SEQUENCE [LARGE SCALE GENOMIC DNA]</scope>
    <source>
        <strain evidence="8 9">JCM 3146</strain>
    </source>
</reference>
<dbReference type="InterPro" id="IPR007627">
    <property type="entry name" value="RNA_pol_sigma70_r2"/>
</dbReference>
<keyword evidence="2" id="KW-0805">Transcription regulation</keyword>
<dbReference type="InterPro" id="IPR036388">
    <property type="entry name" value="WH-like_DNA-bd_sf"/>
</dbReference>